<organism evidence="1 2">
    <name type="scientific">Parafrankia colletiae</name>
    <dbReference type="NCBI Taxonomy" id="573497"/>
    <lineage>
        <taxon>Bacteria</taxon>
        <taxon>Bacillati</taxon>
        <taxon>Actinomycetota</taxon>
        <taxon>Actinomycetes</taxon>
        <taxon>Frankiales</taxon>
        <taxon>Frankiaceae</taxon>
        <taxon>Parafrankia</taxon>
    </lineage>
</organism>
<dbReference type="SUPFAM" id="SSF109854">
    <property type="entry name" value="DinB/YfiT-like putative metalloenzymes"/>
    <property type="match status" value="1"/>
</dbReference>
<dbReference type="Pfam" id="PF04978">
    <property type="entry name" value="MST"/>
    <property type="match status" value="1"/>
</dbReference>
<protein>
    <submittedName>
        <fullName evidence="1">Mini-circle protein</fullName>
    </submittedName>
</protein>
<dbReference type="Gene3D" id="1.20.120.450">
    <property type="entry name" value="dinb family like domain"/>
    <property type="match status" value="1"/>
</dbReference>
<name>A0A1S1R1P3_9ACTN</name>
<accession>A0A1S1R1P3</accession>
<dbReference type="Proteomes" id="UP000179627">
    <property type="component" value="Unassembled WGS sequence"/>
</dbReference>
<dbReference type="AlphaFoldDB" id="A0A1S1R1P3"/>
<dbReference type="InterPro" id="IPR007061">
    <property type="entry name" value="MST-like"/>
</dbReference>
<evidence type="ECO:0000313" key="1">
    <source>
        <dbReference type="EMBL" id="OHV40853.1"/>
    </source>
</evidence>
<keyword evidence="2" id="KW-1185">Reference proteome</keyword>
<comment type="caution">
    <text evidence="1">The sequence shown here is derived from an EMBL/GenBank/DDBJ whole genome shotgun (WGS) entry which is preliminary data.</text>
</comment>
<dbReference type="EMBL" id="MBLM01000063">
    <property type="protein sequence ID" value="OHV40853.1"/>
    <property type="molecule type" value="Genomic_DNA"/>
</dbReference>
<dbReference type="RefSeq" id="WP_071083314.1">
    <property type="nucleotide sequence ID" value="NZ_MBLM01000063.1"/>
</dbReference>
<sequence>MFIWPRMTTGPERLMLESLLDRNRQALIDTARGLSETDARRRLVVSLTTPIGLIKHAATAERIWFQRTLLGLDESACDGYATGDDGSFVVTAGETLADVIAEFERASERSRVIAADFELDDTKAHPRAGDVSLRFVYLLLIEDFARHAGHGDILREQITAAR</sequence>
<dbReference type="InterPro" id="IPR034660">
    <property type="entry name" value="DinB/YfiT-like"/>
</dbReference>
<proteinExistence type="predicted"/>
<dbReference type="OrthoDB" id="4548523at2"/>
<reference evidence="2" key="1">
    <citation type="submission" date="2016-07" db="EMBL/GenBank/DDBJ databases">
        <title>Sequence Frankia sp. strain CcI1.17.</title>
        <authorList>
            <person name="Ghodhbane-Gtari F."/>
            <person name="Swanson E."/>
            <person name="Gueddou A."/>
            <person name="Morris K."/>
            <person name="Hezbri K."/>
            <person name="Ktari A."/>
            <person name="Nouioui I."/>
            <person name="Abebe-Akele F."/>
            <person name="Simpson S."/>
            <person name="Thomas K."/>
            <person name="Gtari M."/>
            <person name="Tisa L.S."/>
            <person name="Hurst S."/>
        </authorList>
    </citation>
    <scope>NUCLEOTIDE SEQUENCE [LARGE SCALE GENOMIC DNA]</scope>
    <source>
        <strain evidence="2">Cc1.17</strain>
    </source>
</reference>
<evidence type="ECO:0000313" key="2">
    <source>
        <dbReference type="Proteomes" id="UP000179627"/>
    </source>
</evidence>
<gene>
    <name evidence="1" type="ORF">CC117_33400</name>
</gene>